<dbReference type="AlphaFoldDB" id="A0A9D2RPZ4"/>
<accession>A0A9D2RPZ4</accession>
<protein>
    <submittedName>
        <fullName evidence="1">Uncharacterized protein</fullName>
    </submittedName>
</protein>
<dbReference type="EMBL" id="DWZH01000088">
    <property type="protein sequence ID" value="HJB11136.1"/>
    <property type="molecule type" value="Genomic_DNA"/>
</dbReference>
<evidence type="ECO:0000313" key="1">
    <source>
        <dbReference type="EMBL" id="HJB11136.1"/>
    </source>
</evidence>
<sequence length="84" mass="9417">MREVAGGKTPGDPTISARWAKSHLAEHAVRNRRSTTSDVEWTIGYVVEAIGDVKLTKLRPADIRRVHERHHAVYLRPVPLPGQT</sequence>
<reference evidence="1" key="2">
    <citation type="submission" date="2021-04" db="EMBL/GenBank/DDBJ databases">
        <authorList>
            <person name="Gilroy R."/>
        </authorList>
    </citation>
    <scope>NUCLEOTIDE SEQUENCE</scope>
    <source>
        <strain evidence="1">ChiHjej13B12-24818</strain>
    </source>
</reference>
<proteinExistence type="predicted"/>
<gene>
    <name evidence="1" type="ORF">H9786_11525</name>
</gene>
<organism evidence="1 2">
    <name type="scientific">Candidatus Brachybacterium merdavium</name>
    <dbReference type="NCBI Taxonomy" id="2838513"/>
    <lineage>
        <taxon>Bacteria</taxon>
        <taxon>Bacillati</taxon>
        <taxon>Actinomycetota</taxon>
        <taxon>Actinomycetes</taxon>
        <taxon>Micrococcales</taxon>
        <taxon>Dermabacteraceae</taxon>
        <taxon>Brachybacterium</taxon>
    </lineage>
</organism>
<dbReference type="Proteomes" id="UP000823823">
    <property type="component" value="Unassembled WGS sequence"/>
</dbReference>
<comment type="caution">
    <text evidence="1">The sequence shown here is derived from an EMBL/GenBank/DDBJ whole genome shotgun (WGS) entry which is preliminary data.</text>
</comment>
<name>A0A9D2RPZ4_9MICO</name>
<reference evidence="1" key="1">
    <citation type="journal article" date="2021" name="PeerJ">
        <title>Extensive microbial diversity within the chicken gut microbiome revealed by metagenomics and culture.</title>
        <authorList>
            <person name="Gilroy R."/>
            <person name="Ravi A."/>
            <person name="Getino M."/>
            <person name="Pursley I."/>
            <person name="Horton D.L."/>
            <person name="Alikhan N.F."/>
            <person name="Baker D."/>
            <person name="Gharbi K."/>
            <person name="Hall N."/>
            <person name="Watson M."/>
            <person name="Adriaenssens E.M."/>
            <person name="Foster-Nyarko E."/>
            <person name="Jarju S."/>
            <person name="Secka A."/>
            <person name="Antonio M."/>
            <person name="Oren A."/>
            <person name="Chaudhuri R.R."/>
            <person name="La Ragione R."/>
            <person name="Hildebrand F."/>
            <person name="Pallen M.J."/>
        </authorList>
    </citation>
    <scope>NUCLEOTIDE SEQUENCE</scope>
    <source>
        <strain evidence="1">ChiHjej13B12-24818</strain>
    </source>
</reference>
<evidence type="ECO:0000313" key="2">
    <source>
        <dbReference type="Proteomes" id="UP000823823"/>
    </source>
</evidence>